<dbReference type="PIRSF" id="PIRSF001220">
    <property type="entry name" value="L-ASNase_gatD"/>
    <property type="match status" value="1"/>
</dbReference>
<dbReference type="PRINTS" id="PR00139">
    <property type="entry name" value="ASNGLNASE"/>
</dbReference>
<protein>
    <submittedName>
        <fullName evidence="2">Asparaginase domain-containing protein</fullName>
        <ecNumber evidence="2">3.5.1.1</ecNumber>
    </submittedName>
</protein>
<dbReference type="InterPro" id="IPR027474">
    <property type="entry name" value="L-asparaginase_N"/>
</dbReference>
<dbReference type="RefSeq" id="WP_407348958.1">
    <property type="nucleotide sequence ID" value="NZ_CP136864.1"/>
</dbReference>
<dbReference type="Pfam" id="PF00710">
    <property type="entry name" value="Asparaginase"/>
    <property type="match status" value="1"/>
</dbReference>
<sequence length="164" mass="17725">MNLHIITTGGTIDKIYFDAKSDYQVGEPVIGELLDSMGAQFPYTVESAMRKDSLELTDEDRALIRESAERCAEQQVLITHGTDGMVQTGKALKGIEGKTIVLTGALQPAAFKGSDAIFNIGCALGALQAASPGVYISMNGQLFEIDNVHKNLEKNRFETIDGKD</sequence>
<reference evidence="2 3" key="1">
    <citation type="submission" date="2023-10" db="EMBL/GenBank/DDBJ databases">
        <title>Two novel species belonging to the OM43/NOR5 clade.</title>
        <authorList>
            <person name="Park M."/>
        </authorList>
    </citation>
    <scope>NUCLEOTIDE SEQUENCE [LARGE SCALE GENOMIC DNA]</scope>
    <source>
        <strain evidence="2 3">IMCC43200</strain>
    </source>
</reference>
<dbReference type="Gene3D" id="3.40.50.1170">
    <property type="entry name" value="L-asparaginase, N-terminal domain"/>
    <property type="match status" value="1"/>
</dbReference>
<dbReference type="Proteomes" id="UP001626537">
    <property type="component" value="Chromosome"/>
</dbReference>
<dbReference type="PROSITE" id="PS51732">
    <property type="entry name" value="ASN_GLN_ASE_3"/>
    <property type="match status" value="1"/>
</dbReference>
<dbReference type="EMBL" id="CP136864">
    <property type="protein sequence ID" value="WOJ94322.1"/>
    <property type="molecule type" value="Genomic_DNA"/>
</dbReference>
<dbReference type="EC" id="3.5.1.1" evidence="2"/>
<dbReference type="SUPFAM" id="SSF53774">
    <property type="entry name" value="Glutaminase/Asparaginase"/>
    <property type="match status" value="1"/>
</dbReference>
<dbReference type="InterPro" id="IPR037152">
    <property type="entry name" value="L-asparaginase_N_sf"/>
</dbReference>
<organism evidence="2 3">
    <name type="scientific">Congregibacter variabilis</name>
    <dbReference type="NCBI Taxonomy" id="3081200"/>
    <lineage>
        <taxon>Bacteria</taxon>
        <taxon>Pseudomonadati</taxon>
        <taxon>Pseudomonadota</taxon>
        <taxon>Gammaproteobacteria</taxon>
        <taxon>Cellvibrionales</taxon>
        <taxon>Halieaceae</taxon>
        <taxon>Congregibacter</taxon>
    </lineage>
</organism>
<dbReference type="GO" id="GO:0004067">
    <property type="term" value="F:asparaginase activity"/>
    <property type="evidence" value="ECO:0007669"/>
    <property type="project" value="UniProtKB-EC"/>
</dbReference>
<accession>A0ABZ0I5K3</accession>
<gene>
    <name evidence="2" type="ORF">R0135_03965</name>
</gene>
<dbReference type="PIRSF" id="PIRSF500176">
    <property type="entry name" value="L_ASNase"/>
    <property type="match status" value="1"/>
</dbReference>
<proteinExistence type="predicted"/>
<evidence type="ECO:0000259" key="1">
    <source>
        <dbReference type="Pfam" id="PF00710"/>
    </source>
</evidence>
<feature type="domain" description="L-asparaginase N-terminal" evidence="1">
    <location>
        <begin position="3"/>
        <end position="151"/>
    </location>
</feature>
<evidence type="ECO:0000313" key="3">
    <source>
        <dbReference type="Proteomes" id="UP001626537"/>
    </source>
</evidence>
<name>A0ABZ0I5K3_9GAMM</name>
<dbReference type="InterPro" id="IPR036152">
    <property type="entry name" value="Asp/glu_Ase-like_sf"/>
</dbReference>
<keyword evidence="2" id="KW-0378">Hydrolase</keyword>
<dbReference type="InterPro" id="IPR006034">
    <property type="entry name" value="Asparaginase/glutaminase-like"/>
</dbReference>
<keyword evidence="3" id="KW-1185">Reference proteome</keyword>
<evidence type="ECO:0000313" key="2">
    <source>
        <dbReference type="EMBL" id="WOJ94322.1"/>
    </source>
</evidence>